<evidence type="ECO:0000313" key="2">
    <source>
        <dbReference type="Proteomes" id="UP000250140"/>
    </source>
</evidence>
<proteinExistence type="predicted"/>
<organism evidence="1 2">
    <name type="scientific">Glonium stellatum</name>
    <dbReference type="NCBI Taxonomy" id="574774"/>
    <lineage>
        <taxon>Eukaryota</taxon>
        <taxon>Fungi</taxon>
        <taxon>Dikarya</taxon>
        <taxon>Ascomycota</taxon>
        <taxon>Pezizomycotina</taxon>
        <taxon>Dothideomycetes</taxon>
        <taxon>Pleosporomycetidae</taxon>
        <taxon>Gloniales</taxon>
        <taxon>Gloniaceae</taxon>
        <taxon>Glonium</taxon>
    </lineage>
</organism>
<gene>
    <name evidence="1" type="ORF">AOQ84DRAFT_363263</name>
</gene>
<name>A0A8E2JTV3_9PEZI</name>
<reference evidence="1 2" key="1">
    <citation type="journal article" date="2016" name="Nat. Commun.">
        <title>Ectomycorrhizal ecology is imprinted in the genome of the dominant symbiotic fungus Cenococcum geophilum.</title>
        <authorList>
            <consortium name="DOE Joint Genome Institute"/>
            <person name="Peter M."/>
            <person name="Kohler A."/>
            <person name="Ohm R.A."/>
            <person name="Kuo A."/>
            <person name="Krutzmann J."/>
            <person name="Morin E."/>
            <person name="Arend M."/>
            <person name="Barry K.W."/>
            <person name="Binder M."/>
            <person name="Choi C."/>
            <person name="Clum A."/>
            <person name="Copeland A."/>
            <person name="Grisel N."/>
            <person name="Haridas S."/>
            <person name="Kipfer T."/>
            <person name="LaButti K."/>
            <person name="Lindquist E."/>
            <person name="Lipzen A."/>
            <person name="Maire R."/>
            <person name="Meier B."/>
            <person name="Mihaltcheva S."/>
            <person name="Molinier V."/>
            <person name="Murat C."/>
            <person name="Poggeler S."/>
            <person name="Quandt C.A."/>
            <person name="Sperisen C."/>
            <person name="Tritt A."/>
            <person name="Tisserant E."/>
            <person name="Crous P.W."/>
            <person name="Henrissat B."/>
            <person name="Nehls U."/>
            <person name="Egli S."/>
            <person name="Spatafora J.W."/>
            <person name="Grigoriev I.V."/>
            <person name="Martin F.M."/>
        </authorList>
    </citation>
    <scope>NUCLEOTIDE SEQUENCE [LARGE SCALE GENOMIC DNA]</scope>
    <source>
        <strain evidence="1 2">CBS 207.34</strain>
    </source>
</reference>
<dbReference type="AlphaFoldDB" id="A0A8E2JTV3"/>
<dbReference type="EMBL" id="KV749435">
    <property type="protein sequence ID" value="OCL09455.1"/>
    <property type="molecule type" value="Genomic_DNA"/>
</dbReference>
<accession>A0A8E2JTV3</accession>
<keyword evidence="2" id="KW-1185">Reference proteome</keyword>
<dbReference type="Proteomes" id="UP000250140">
    <property type="component" value="Unassembled WGS sequence"/>
</dbReference>
<sequence>MLDAIGWHPFVCKLPCWCIVFKDDRELTARHFQLSKEVPHPDDLLSGDIEGNILGFNSQSGGNMLQTRLQLRGPSQYLISWPAVDFMLSMRFPHDASTHVGIVSNPISFSTGSSRPKWIPNWPEDLSACPSNFMAWKVEDIGVETAFTFVRWRTVTPFVIEKSLEKLHLKSVSIADSA</sequence>
<protein>
    <submittedName>
        <fullName evidence="1">Uncharacterized protein</fullName>
    </submittedName>
</protein>
<evidence type="ECO:0000313" key="1">
    <source>
        <dbReference type="EMBL" id="OCL09455.1"/>
    </source>
</evidence>